<keyword evidence="3" id="KW-1185">Reference proteome</keyword>
<feature type="transmembrane region" description="Helical" evidence="1">
    <location>
        <begin position="20"/>
        <end position="41"/>
    </location>
</feature>
<organism evidence="2 3">
    <name type="scientific">Azospirillum thermophilum</name>
    <dbReference type="NCBI Taxonomy" id="2202148"/>
    <lineage>
        <taxon>Bacteria</taxon>
        <taxon>Pseudomonadati</taxon>
        <taxon>Pseudomonadota</taxon>
        <taxon>Alphaproteobacteria</taxon>
        <taxon>Rhodospirillales</taxon>
        <taxon>Azospirillaceae</taxon>
        <taxon>Azospirillum</taxon>
    </lineage>
</organism>
<gene>
    <name evidence="2" type="ORF">DEW08_11815</name>
</gene>
<keyword evidence="1" id="KW-0812">Transmembrane</keyword>
<reference evidence="3" key="1">
    <citation type="submission" date="2018-05" db="EMBL/GenBank/DDBJ databases">
        <title>Azospirillum thermophila sp. nov., a novel isolated from hot spring.</title>
        <authorList>
            <person name="Zhao Z."/>
        </authorList>
    </citation>
    <scope>NUCLEOTIDE SEQUENCE [LARGE SCALE GENOMIC DNA]</scope>
    <source>
        <strain evidence="3">CFH 70021</strain>
    </source>
</reference>
<protein>
    <recommendedName>
        <fullName evidence="4">Methyl-accepting chemotaxis protein</fullName>
    </recommendedName>
</protein>
<evidence type="ECO:0000313" key="2">
    <source>
        <dbReference type="EMBL" id="AWK86829.1"/>
    </source>
</evidence>
<dbReference type="RefSeq" id="WP_109327343.1">
    <property type="nucleotide sequence ID" value="NZ_CP029353.1"/>
</dbReference>
<dbReference type="AlphaFoldDB" id="A0A2S2CQU9"/>
<evidence type="ECO:0008006" key="4">
    <source>
        <dbReference type="Google" id="ProtNLM"/>
    </source>
</evidence>
<dbReference type="EMBL" id="CP029353">
    <property type="protein sequence ID" value="AWK86829.1"/>
    <property type="molecule type" value="Genomic_DNA"/>
</dbReference>
<accession>A0A2S2CQU9</accession>
<dbReference type="KEGG" id="azz:DEW08_11815"/>
<keyword evidence="1" id="KW-1133">Transmembrane helix</keyword>
<proteinExistence type="predicted"/>
<sequence length="230" mass="24313">MAQGVPRPAYRAGGGRRSIVALAGALVAVFIVNSLVGLFAIDYARKAEEAQRATETQLIAALDAAREAQVAFKIQVQEWKNLLLRGLDPADYERYMARFAEQEARVAAALASLRARAPGLGIDGGAIDSAIRDHALLGRRYREALGAFDPALPASVATVDRAVRGIDRPLDDAIDALADSAHDRARALQDELGAAADERYLGTRTVAIASMVLGLALVAMAIARAAGKRG</sequence>
<evidence type="ECO:0000313" key="3">
    <source>
        <dbReference type="Proteomes" id="UP000245629"/>
    </source>
</evidence>
<dbReference type="OrthoDB" id="1884279at2"/>
<dbReference type="Proteomes" id="UP000245629">
    <property type="component" value="Chromosome 2"/>
</dbReference>
<keyword evidence="1" id="KW-0472">Membrane</keyword>
<feature type="transmembrane region" description="Helical" evidence="1">
    <location>
        <begin position="206"/>
        <end position="227"/>
    </location>
</feature>
<evidence type="ECO:0000256" key="1">
    <source>
        <dbReference type="SAM" id="Phobius"/>
    </source>
</evidence>
<name>A0A2S2CQU9_9PROT</name>